<reference evidence="1 2" key="1">
    <citation type="submission" date="2022-03" db="EMBL/GenBank/DDBJ databases">
        <title>Hymenobactersp. isolated from the air.</title>
        <authorList>
            <person name="Won M."/>
            <person name="Kwon S.-W."/>
        </authorList>
    </citation>
    <scope>NUCLEOTIDE SEQUENCE [LARGE SCALE GENOMIC DNA]</scope>
    <source>
        <strain evidence="1 2">KACC 21982</strain>
    </source>
</reference>
<dbReference type="RefSeq" id="WP_243801467.1">
    <property type="nucleotide sequence ID" value="NZ_CP094669.1"/>
</dbReference>
<accession>A0ABY4D2G7</accession>
<proteinExistence type="predicted"/>
<keyword evidence="2" id="KW-1185">Reference proteome</keyword>
<organism evidence="1 2">
    <name type="scientific">Hymenobacter tibetensis</name>
    <dbReference type="NCBI Taxonomy" id="497967"/>
    <lineage>
        <taxon>Bacteria</taxon>
        <taxon>Pseudomonadati</taxon>
        <taxon>Bacteroidota</taxon>
        <taxon>Cytophagia</taxon>
        <taxon>Cytophagales</taxon>
        <taxon>Hymenobacteraceae</taxon>
        <taxon>Hymenobacter</taxon>
    </lineage>
</organism>
<evidence type="ECO:0000313" key="1">
    <source>
        <dbReference type="EMBL" id="UOG76501.1"/>
    </source>
</evidence>
<name>A0ABY4D2G7_9BACT</name>
<evidence type="ECO:0000313" key="2">
    <source>
        <dbReference type="Proteomes" id="UP000831113"/>
    </source>
</evidence>
<dbReference type="Proteomes" id="UP000831113">
    <property type="component" value="Chromosome"/>
</dbReference>
<gene>
    <name evidence="1" type="ORF">MTX78_07845</name>
</gene>
<evidence type="ECO:0008006" key="3">
    <source>
        <dbReference type="Google" id="ProtNLM"/>
    </source>
</evidence>
<protein>
    <recommendedName>
        <fullName evidence="3">PH domain-containing protein</fullName>
    </recommendedName>
</protein>
<dbReference type="EMBL" id="CP094669">
    <property type="protein sequence ID" value="UOG76501.1"/>
    <property type="molecule type" value="Genomic_DNA"/>
</dbReference>
<sequence>MILYRTSLPAATCSLQEAQSLVEQLANSELTDEQRAWVQRLHELLDSLESNNSLGLFL</sequence>